<proteinExistence type="predicted"/>
<organism evidence="1 2">
    <name type="scientific">Candidatus Blautia stercorigallinarum</name>
    <dbReference type="NCBI Taxonomy" id="2838501"/>
    <lineage>
        <taxon>Bacteria</taxon>
        <taxon>Bacillati</taxon>
        <taxon>Bacillota</taxon>
        <taxon>Clostridia</taxon>
        <taxon>Lachnospirales</taxon>
        <taxon>Lachnospiraceae</taxon>
        <taxon>Blautia</taxon>
    </lineage>
</organism>
<comment type="caution">
    <text evidence="1">The sequence shown here is derived from an EMBL/GenBank/DDBJ whole genome shotgun (WGS) entry which is preliminary data.</text>
</comment>
<dbReference type="Proteomes" id="UP000886814">
    <property type="component" value="Unassembled WGS sequence"/>
</dbReference>
<dbReference type="Pfam" id="PF08011">
    <property type="entry name" value="PDDEXK_9"/>
    <property type="match status" value="1"/>
</dbReference>
<reference evidence="1" key="1">
    <citation type="journal article" date="2021" name="PeerJ">
        <title>Extensive microbial diversity within the chicken gut microbiome revealed by metagenomics and culture.</title>
        <authorList>
            <person name="Gilroy R."/>
            <person name="Ravi A."/>
            <person name="Getino M."/>
            <person name="Pursley I."/>
            <person name="Horton D.L."/>
            <person name="Alikhan N.F."/>
            <person name="Baker D."/>
            <person name="Gharbi K."/>
            <person name="Hall N."/>
            <person name="Watson M."/>
            <person name="Adriaenssens E.M."/>
            <person name="Foster-Nyarko E."/>
            <person name="Jarju S."/>
            <person name="Secka A."/>
            <person name="Antonio M."/>
            <person name="Oren A."/>
            <person name="Chaudhuri R.R."/>
            <person name="La Ragione R."/>
            <person name="Hildebrand F."/>
            <person name="Pallen M.J."/>
        </authorList>
    </citation>
    <scope>NUCLEOTIDE SEQUENCE</scope>
    <source>
        <strain evidence="1">CHK195-9823</strain>
    </source>
</reference>
<dbReference type="InterPro" id="IPR012547">
    <property type="entry name" value="PDDEXK_9"/>
</dbReference>
<accession>A0A9D1TGJ1</accession>
<gene>
    <name evidence="1" type="ORF">H9747_10815</name>
</gene>
<sequence length="73" mass="8125">MPFLAGLFSGAGYVVESNYESGLGRPDLIVKDRVKRRAAVLEIKVSRQASNELCDMQIYKKPENPLVGLSENR</sequence>
<evidence type="ECO:0000313" key="2">
    <source>
        <dbReference type="Proteomes" id="UP000886814"/>
    </source>
</evidence>
<dbReference type="EMBL" id="DXIQ01000070">
    <property type="protein sequence ID" value="HIV39467.1"/>
    <property type="molecule type" value="Genomic_DNA"/>
</dbReference>
<dbReference type="AlphaFoldDB" id="A0A9D1TGJ1"/>
<reference evidence="1" key="2">
    <citation type="submission" date="2021-04" db="EMBL/GenBank/DDBJ databases">
        <authorList>
            <person name="Gilroy R."/>
        </authorList>
    </citation>
    <scope>NUCLEOTIDE SEQUENCE</scope>
    <source>
        <strain evidence="1">CHK195-9823</strain>
    </source>
</reference>
<protein>
    <submittedName>
        <fullName evidence="1">PD-(D/E)XK nuclease domain-containing protein</fullName>
    </submittedName>
</protein>
<name>A0A9D1TGJ1_9FIRM</name>
<evidence type="ECO:0000313" key="1">
    <source>
        <dbReference type="EMBL" id="HIV39467.1"/>
    </source>
</evidence>